<proteinExistence type="inferred from homology"/>
<feature type="transmembrane region" description="Helical" evidence="8">
    <location>
        <begin position="351"/>
        <end position="367"/>
    </location>
</feature>
<gene>
    <name evidence="9" type="ORF">SAMN05421771_3199</name>
</gene>
<feature type="transmembrane region" description="Helical" evidence="8">
    <location>
        <begin position="374"/>
        <end position="391"/>
    </location>
</feature>
<feature type="transmembrane region" description="Helical" evidence="8">
    <location>
        <begin position="162"/>
        <end position="185"/>
    </location>
</feature>
<evidence type="ECO:0008006" key="11">
    <source>
        <dbReference type="Google" id="ProtNLM"/>
    </source>
</evidence>
<dbReference type="GO" id="GO:0005886">
    <property type="term" value="C:plasma membrane"/>
    <property type="evidence" value="ECO:0007669"/>
    <property type="project" value="UniProtKB-SubCell"/>
</dbReference>
<evidence type="ECO:0000256" key="4">
    <source>
        <dbReference type="ARBA" id="ARBA00022692"/>
    </source>
</evidence>
<dbReference type="Proteomes" id="UP000199024">
    <property type="component" value="Unassembled WGS sequence"/>
</dbReference>
<sequence length="466" mass="51657">MVVSSTQKHQLASWKRYLGISIALFGWLLHAALAIHPRQEPYAGIDFRAIYGSGRCIVAGCDPFSASETMAEFLKQGGTLQEAIPSSEGPFAPNIAGYPPTFLVYLTPISVLRWPLALYAWLAFSILIYGCAVVLIADLCADYSPLSANLCIAFFLAPNGPIALMVANPSVPAIGLCCVGLWCILKRRYELAGVLLFSLSLVIKPHIGYALVLYLLLIKAYRTRALQIIGTTIGMCIPPLLWVSTQPNMKNWYREYAMNLNAISMPGRLSNPGPTNHDATNIADLQAVISVFRDDRAFYNHVAWAISLVLLVVWVTLVRRLQDGRAKDLICIASVCAFSLLPFYHRSGDTLLLLLTFPALAFLISQSKIGRTSILMTLSISLAVTYTHLLGHRYLIHIPKFLFGSIWNGHLYTVLIERQVSLACLLACLFYLGMMYKLLHGDFTSPQQQRATDNGAPQHILEHDWI</sequence>
<keyword evidence="6 8" id="KW-0472">Membrane</keyword>
<evidence type="ECO:0000256" key="5">
    <source>
        <dbReference type="ARBA" id="ARBA00022989"/>
    </source>
</evidence>
<evidence type="ECO:0000256" key="6">
    <source>
        <dbReference type="ARBA" id="ARBA00023136"/>
    </source>
</evidence>
<keyword evidence="3" id="KW-0808">Transferase</keyword>
<comment type="subcellular location">
    <subcellularLocation>
        <location evidence="1">Cell membrane</location>
        <topology evidence="1">Multi-pass membrane protein</topology>
    </subcellularLocation>
</comment>
<feature type="transmembrane region" description="Helical" evidence="8">
    <location>
        <begin position="225"/>
        <end position="243"/>
    </location>
</feature>
<dbReference type="Pfam" id="PF09594">
    <property type="entry name" value="GT87"/>
    <property type="match status" value="1"/>
</dbReference>
<feature type="transmembrane region" description="Helical" evidence="8">
    <location>
        <begin position="118"/>
        <end position="141"/>
    </location>
</feature>
<evidence type="ECO:0000256" key="7">
    <source>
        <dbReference type="ARBA" id="ARBA00024033"/>
    </source>
</evidence>
<dbReference type="AlphaFoldDB" id="A0A1I6MPS4"/>
<evidence type="ECO:0000256" key="2">
    <source>
        <dbReference type="ARBA" id="ARBA00022475"/>
    </source>
</evidence>
<evidence type="ECO:0000256" key="1">
    <source>
        <dbReference type="ARBA" id="ARBA00004651"/>
    </source>
</evidence>
<evidence type="ECO:0000256" key="8">
    <source>
        <dbReference type="SAM" id="Phobius"/>
    </source>
</evidence>
<organism evidence="9 10">
    <name type="scientific">Granulicella pectinivorans</name>
    <dbReference type="NCBI Taxonomy" id="474950"/>
    <lineage>
        <taxon>Bacteria</taxon>
        <taxon>Pseudomonadati</taxon>
        <taxon>Acidobacteriota</taxon>
        <taxon>Terriglobia</taxon>
        <taxon>Terriglobales</taxon>
        <taxon>Acidobacteriaceae</taxon>
        <taxon>Granulicella</taxon>
    </lineage>
</organism>
<feature type="transmembrane region" description="Helical" evidence="8">
    <location>
        <begin position="411"/>
        <end position="432"/>
    </location>
</feature>
<protein>
    <recommendedName>
        <fullName evidence="11">DUF2029 domain-containing protein</fullName>
    </recommendedName>
</protein>
<dbReference type="STRING" id="474950.SAMN05421771_3199"/>
<accession>A0A1I6MPS4</accession>
<evidence type="ECO:0000313" key="9">
    <source>
        <dbReference type="EMBL" id="SFS17578.1"/>
    </source>
</evidence>
<evidence type="ECO:0000313" key="10">
    <source>
        <dbReference type="Proteomes" id="UP000199024"/>
    </source>
</evidence>
<evidence type="ECO:0000256" key="3">
    <source>
        <dbReference type="ARBA" id="ARBA00022679"/>
    </source>
</evidence>
<feature type="transmembrane region" description="Helical" evidence="8">
    <location>
        <begin position="298"/>
        <end position="317"/>
    </location>
</feature>
<feature type="transmembrane region" description="Helical" evidence="8">
    <location>
        <begin position="191"/>
        <end position="218"/>
    </location>
</feature>
<dbReference type="GO" id="GO:0016758">
    <property type="term" value="F:hexosyltransferase activity"/>
    <property type="evidence" value="ECO:0007669"/>
    <property type="project" value="InterPro"/>
</dbReference>
<dbReference type="InterPro" id="IPR018584">
    <property type="entry name" value="GT87"/>
</dbReference>
<dbReference type="RefSeq" id="WP_175529054.1">
    <property type="nucleotide sequence ID" value="NZ_FOZL01000001.1"/>
</dbReference>
<comment type="similarity">
    <text evidence="7">Belongs to the glycosyltransferase 87 family.</text>
</comment>
<keyword evidence="2" id="KW-1003">Cell membrane</keyword>
<keyword evidence="10" id="KW-1185">Reference proteome</keyword>
<name>A0A1I6MPS4_9BACT</name>
<reference evidence="9 10" key="1">
    <citation type="submission" date="2016-10" db="EMBL/GenBank/DDBJ databases">
        <authorList>
            <person name="de Groot N.N."/>
        </authorList>
    </citation>
    <scope>NUCLEOTIDE SEQUENCE [LARGE SCALE GENOMIC DNA]</scope>
    <source>
        <strain evidence="9 10">DSM 21001</strain>
    </source>
</reference>
<keyword evidence="4 8" id="KW-0812">Transmembrane</keyword>
<dbReference type="EMBL" id="FOZL01000001">
    <property type="protein sequence ID" value="SFS17578.1"/>
    <property type="molecule type" value="Genomic_DNA"/>
</dbReference>
<keyword evidence="5 8" id="KW-1133">Transmembrane helix</keyword>